<name>A0A238XS33_9BACT</name>
<accession>A0A238XS33</accession>
<protein>
    <submittedName>
        <fullName evidence="1">Uncharacterized protein</fullName>
    </submittedName>
</protein>
<dbReference type="RefSeq" id="WP_089332711.1">
    <property type="nucleotide sequence ID" value="NZ_FZNS01000004.1"/>
</dbReference>
<evidence type="ECO:0000313" key="2">
    <source>
        <dbReference type="Proteomes" id="UP000198310"/>
    </source>
</evidence>
<proteinExistence type="predicted"/>
<sequence length="122" mass="13596">MNFKLVFPGGYYIPTEDDFADLPGYDGNPSITDHNLDVYVLFEDGRVYVGTAFTVANVAQLLAKDGFYFWASDMFIVKDLAQQTIRDAVQKAIADSCFSAIFSFIGFAAAIFPDFVSYELIE</sequence>
<evidence type="ECO:0000313" key="1">
    <source>
        <dbReference type="EMBL" id="SNR60829.1"/>
    </source>
</evidence>
<dbReference type="EMBL" id="FZNS01000004">
    <property type="protein sequence ID" value="SNR60829.1"/>
    <property type="molecule type" value="Genomic_DNA"/>
</dbReference>
<dbReference type="AlphaFoldDB" id="A0A238XS33"/>
<gene>
    <name evidence="1" type="ORF">SAMN06269173_104280</name>
</gene>
<reference evidence="2" key="1">
    <citation type="submission" date="2017-06" db="EMBL/GenBank/DDBJ databases">
        <authorList>
            <person name="Varghese N."/>
            <person name="Submissions S."/>
        </authorList>
    </citation>
    <scope>NUCLEOTIDE SEQUENCE [LARGE SCALE GENOMIC DNA]</scope>
    <source>
        <strain evidence="2">DSM 28041</strain>
    </source>
</reference>
<organism evidence="1 2">
    <name type="scientific">Hymenobacter mucosus</name>
    <dbReference type="NCBI Taxonomy" id="1411120"/>
    <lineage>
        <taxon>Bacteria</taxon>
        <taxon>Pseudomonadati</taxon>
        <taxon>Bacteroidota</taxon>
        <taxon>Cytophagia</taxon>
        <taxon>Cytophagales</taxon>
        <taxon>Hymenobacteraceae</taxon>
        <taxon>Hymenobacter</taxon>
    </lineage>
</organism>
<keyword evidence="2" id="KW-1185">Reference proteome</keyword>
<dbReference type="Proteomes" id="UP000198310">
    <property type="component" value="Unassembled WGS sequence"/>
</dbReference>